<feature type="transmembrane region" description="Helical" evidence="7">
    <location>
        <begin position="124"/>
        <end position="142"/>
    </location>
</feature>
<feature type="transmembrane region" description="Helical" evidence="7">
    <location>
        <begin position="20"/>
        <end position="39"/>
    </location>
</feature>
<evidence type="ECO:0000313" key="10">
    <source>
        <dbReference type="EMBL" id="NYS95919.1"/>
    </source>
</evidence>
<dbReference type="GO" id="GO:0016887">
    <property type="term" value="F:ATP hydrolysis activity"/>
    <property type="evidence" value="ECO:0007669"/>
    <property type="project" value="InterPro"/>
</dbReference>
<evidence type="ECO:0000313" key="11">
    <source>
        <dbReference type="Proteomes" id="UP000589521"/>
    </source>
</evidence>
<feature type="domain" description="ABC transmembrane type-1" evidence="9">
    <location>
        <begin position="18"/>
        <end position="248"/>
    </location>
</feature>
<feature type="transmembrane region" description="Helical" evidence="7">
    <location>
        <begin position="231"/>
        <end position="253"/>
    </location>
</feature>
<dbReference type="Gene3D" id="1.20.1560.10">
    <property type="entry name" value="ABC transporter type 1, transmembrane domain"/>
    <property type="match status" value="1"/>
</dbReference>
<dbReference type="InterPro" id="IPR027417">
    <property type="entry name" value="P-loop_NTPase"/>
</dbReference>
<evidence type="ECO:0000256" key="7">
    <source>
        <dbReference type="SAM" id="Phobius"/>
    </source>
</evidence>
<evidence type="ECO:0000256" key="5">
    <source>
        <dbReference type="ARBA" id="ARBA00022989"/>
    </source>
</evidence>
<dbReference type="GO" id="GO:0005524">
    <property type="term" value="F:ATP binding"/>
    <property type="evidence" value="ECO:0007669"/>
    <property type="project" value="UniProtKB-KW"/>
</dbReference>
<feature type="transmembrane region" description="Helical" evidence="7">
    <location>
        <begin position="148"/>
        <end position="166"/>
    </location>
</feature>
<dbReference type="GO" id="GO:0005886">
    <property type="term" value="C:plasma membrane"/>
    <property type="evidence" value="ECO:0007669"/>
    <property type="project" value="UniProtKB-SubCell"/>
</dbReference>
<dbReference type="InterPro" id="IPR011527">
    <property type="entry name" value="ABC1_TM_dom"/>
</dbReference>
<dbReference type="Proteomes" id="UP000589521">
    <property type="component" value="Unassembled WGS sequence"/>
</dbReference>
<accession>A0A7Z0M4V6</accession>
<evidence type="ECO:0000259" key="9">
    <source>
        <dbReference type="PROSITE" id="PS50929"/>
    </source>
</evidence>
<feature type="domain" description="ABC transporter" evidence="8">
    <location>
        <begin position="320"/>
        <end position="524"/>
    </location>
</feature>
<keyword evidence="5 7" id="KW-1133">Transmembrane helix</keyword>
<evidence type="ECO:0000259" key="8">
    <source>
        <dbReference type="PROSITE" id="PS50893"/>
    </source>
</evidence>
<evidence type="ECO:0000256" key="1">
    <source>
        <dbReference type="ARBA" id="ARBA00004651"/>
    </source>
</evidence>
<dbReference type="InterPro" id="IPR003439">
    <property type="entry name" value="ABC_transporter-like_ATP-bd"/>
</dbReference>
<protein>
    <submittedName>
        <fullName evidence="10">ABC transporter ATP-binding protein</fullName>
    </submittedName>
</protein>
<keyword evidence="2 7" id="KW-0812">Transmembrane</keyword>
<dbReference type="InterPro" id="IPR003593">
    <property type="entry name" value="AAA+_ATPase"/>
</dbReference>
<dbReference type="SUPFAM" id="SSF52540">
    <property type="entry name" value="P-loop containing nucleoside triphosphate hydrolases"/>
    <property type="match status" value="1"/>
</dbReference>
<dbReference type="InterPro" id="IPR039421">
    <property type="entry name" value="Type_1_exporter"/>
</dbReference>
<gene>
    <name evidence="10" type="ORF">HZY94_01675</name>
</gene>
<keyword evidence="6 7" id="KW-0472">Membrane</keyword>
<evidence type="ECO:0000256" key="6">
    <source>
        <dbReference type="ARBA" id="ARBA00023136"/>
    </source>
</evidence>
<dbReference type="InterPro" id="IPR036640">
    <property type="entry name" value="ABC1_TM_sf"/>
</dbReference>
<dbReference type="Pfam" id="PF00005">
    <property type="entry name" value="ABC_tran"/>
    <property type="match status" value="1"/>
</dbReference>
<evidence type="ECO:0000256" key="4">
    <source>
        <dbReference type="ARBA" id="ARBA00022840"/>
    </source>
</evidence>
<name>A0A7Z0M4V6_9STRE</name>
<dbReference type="EMBL" id="JACBXX010000060">
    <property type="protein sequence ID" value="NYS95919.1"/>
    <property type="molecule type" value="Genomic_DNA"/>
</dbReference>
<feature type="transmembrane region" description="Helical" evidence="7">
    <location>
        <begin position="265"/>
        <end position="284"/>
    </location>
</feature>
<dbReference type="AlphaFoldDB" id="A0A7Z0M4V6"/>
<evidence type="ECO:0000256" key="3">
    <source>
        <dbReference type="ARBA" id="ARBA00022741"/>
    </source>
</evidence>
<dbReference type="PROSITE" id="PS00211">
    <property type="entry name" value="ABC_TRANSPORTER_1"/>
    <property type="match status" value="1"/>
</dbReference>
<dbReference type="PROSITE" id="PS50929">
    <property type="entry name" value="ABC_TM1F"/>
    <property type="match status" value="1"/>
</dbReference>
<dbReference type="PANTHER" id="PTHR24221:SF503">
    <property type="entry name" value="MITOCHONDRIAL POTASSIUM CHANNEL ATP-BINDING SUBUNIT"/>
    <property type="match status" value="1"/>
</dbReference>
<dbReference type="CDD" id="cd03228">
    <property type="entry name" value="ABCC_MRP_Like"/>
    <property type="match status" value="1"/>
</dbReference>
<dbReference type="InterPro" id="IPR017871">
    <property type="entry name" value="ABC_transporter-like_CS"/>
</dbReference>
<keyword evidence="4 10" id="KW-0067">ATP-binding</keyword>
<dbReference type="SMART" id="SM00382">
    <property type="entry name" value="AAA"/>
    <property type="match status" value="1"/>
</dbReference>
<proteinExistence type="predicted"/>
<comment type="subcellular location">
    <subcellularLocation>
        <location evidence="1">Cell membrane</location>
        <topology evidence="1">Multi-pass membrane protein</topology>
    </subcellularLocation>
</comment>
<dbReference type="PANTHER" id="PTHR24221">
    <property type="entry name" value="ATP-BINDING CASSETTE SUB-FAMILY B"/>
    <property type="match status" value="1"/>
</dbReference>
<dbReference type="RefSeq" id="WP_179924756.1">
    <property type="nucleotide sequence ID" value="NZ_JACBXX010000060.1"/>
</dbReference>
<sequence>MIYKFSKNFMKEIGQERIIFILCLFVLGYGLICIQPYLLPQIVNKDSTISYVNFSLFLITLLVPSLLNYLSNFFVQITREVSKNLVFDFFKSQNYEYFLEFKSSELQGIVSEISFTCRAIAQEIVPAFIRASITVIMFSVFIGMQDKFLGVLYCILCIIYMTLSSYSSKKNRSNIQSAIGKTLDVNKGIDDYFKNIDSIYSYKMFRRESEIFRQKTKEEANIYYRVQKSIYNIYFCQQILLVGIISFLSLLWVNNFDYSRNPISFILVLIYSVLNLSSFGTDFLSGIELKDRLNIALSKIHYGIETAQHILEIDKREQSIHVRDLSFRFKHTQSDNKEVILDHVNLIFPLQKNIAILGGNGSGKTTLLKIVAGLFQPDEGKVTIPEGIKIIYVGQDSMIFNRSLKENLFYGVTEITSNKIKELFYLAKRLQINEIISKDSDLERELDGETFNSFSGGEKQKILILRSLISDADVILFDEITSGLDAVSATTFYKLIREYSSQKTFICITHRGEELVNFDIVVSL</sequence>
<dbReference type="PROSITE" id="PS50893">
    <property type="entry name" value="ABC_TRANSPORTER_2"/>
    <property type="match status" value="1"/>
</dbReference>
<evidence type="ECO:0000256" key="2">
    <source>
        <dbReference type="ARBA" id="ARBA00022692"/>
    </source>
</evidence>
<dbReference type="Gene3D" id="3.40.50.300">
    <property type="entry name" value="P-loop containing nucleotide triphosphate hydrolases"/>
    <property type="match status" value="1"/>
</dbReference>
<organism evidence="10 11">
    <name type="scientific">Streptococcus danieliae</name>
    <dbReference type="NCBI Taxonomy" id="747656"/>
    <lineage>
        <taxon>Bacteria</taxon>
        <taxon>Bacillati</taxon>
        <taxon>Bacillota</taxon>
        <taxon>Bacilli</taxon>
        <taxon>Lactobacillales</taxon>
        <taxon>Streptococcaceae</taxon>
        <taxon>Streptococcus</taxon>
    </lineage>
</organism>
<reference evidence="10 11" key="1">
    <citation type="submission" date="2020-07" db="EMBL/GenBank/DDBJ databases">
        <title>MOT database genomes.</title>
        <authorList>
            <person name="Joseph S."/>
            <person name="Aduse-Opoku J."/>
            <person name="Hashim A."/>
            <person name="Wade W."/>
            <person name="Curtis M."/>
        </authorList>
    </citation>
    <scope>NUCLEOTIDE SEQUENCE [LARGE SCALE GENOMIC DNA]</scope>
    <source>
        <strain evidence="10 11">STR</strain>
    </source>
</reference>
<dbReference type="SUPFAM" id="SSF90123">
    <property type="entry name" value="ABC transporter transmembrane region"/>
    <property type="match status" value="1"/>
</dbReference>
<feature type="transmembrane region" description="Helical" evidence="7">
    <location>
        <begin position="51"/>
        <end position="70"/>
    </location>
</feature>
<comment type="caution">
    <text evidence="10">The sequence shown here is derived from an EMBL/GenBank/DDBJ whole genome shotgun (WGS) entry which is preliminary data.</text>
</comment>
<dbReference type="GO" id="GO:0140359">
    <property type="term" value="F:ABC-type transporter activity"/>
    <property type="evidence" value="ECO:0007669"/>
    <property type="project" value="InterPro"/>
</dbReference>
<keyword evidence="3" id="KW-0547">Nucleotide-binding</keyword>